<protein>
    <recommendedName>
        <fullName evidence="3">Lipopolysaccharide biosynthesis protein</fullName>
    </recommendedName>
</protein>
<evidence type="ECO:0000313" key="2">
    <source>
        <dbReference type="Proteomes" id="UP001574169"/>
    </source>
</evidence>
<dbReference type="Proteomes" id="UP001574169">
    <property type="component" value="Unassembled WGS sequence"/>
</dbReference>
<gene>
    <name evidence="1" type="ORF">AAGV28_12380</name>
</gene>
<comment type="caution">
    <text evidence="1">The sequence shown here is derived from an EMBL/GenBank/DDBJ whole genome shotgun (WGS) entry which is preliminary data.</text>
</comment>
<organism evidence="1 2">
    <name type="scientific">Flavobacterium zubiriense</name>
    <dbReference type="NCBI Taxonomy" id="3138075"/>
    <lineage>
        <taxon>Bacteria</taxon>
        <taxon>Pseudomonadati</taxon>
        <taxon>Bacteroidota</taxon>
        <taxon>Flavobacteriia</taxon>
        <taxon>Flavobacteriales</taxon>
        <taxon>Flavobacteriaceae</taxon>
        <taxon>Flavobacterium</taxon>
    </lineage>
</organism>
<dbReference type="RefSeq" id="WP_373407121.1">
    <property type="nucleotide sequence ID" value="NZ_JBCFQL010000013.1"/>
</dbReference>
<evidence type="ECO:0000313" key="1">
    <source>
        <dbReference type="EMBL" id="MFA9192165.1"/>
    </source>
</evidence>
<proteinExistence type="predicted"/>
<accession>A0ABV4TDW0</accession>
<name>A0ABV4TDW0_9FLAO</name>
<dbReference type="EMBL" id="JBCFQL010000013">
    <property type="protein sequence ID" value="MFA9192165.1"/>
    <property type="molecule type" value="Genomic_DNA"/>
</dbReference>
<evidence type="ECO:0008006" key="3">
    <source>
        <dbReference type="Google" id="ProtNLM"/>
    </source>
</evidence>
<sequence>MLKNKRIAIITTHSFGYIDYLAVKLNAADNVDLVYINIDSIPFSYKNKFSRIGNAFRKAFSLPSLKEINRTDYIKEQLSKNSFDQILVIRPDKISKSALLYLKERSSKLVCYLFDGIDNFKNQKKTLKYFDIVYSYDKKDVEKYNFAFLTNYIYDDKIEEKPITNLAFNISSYDKRFPFLENLANYLNEINVAFRFIVKKDKPIFHDLIEFSDCYLSIPEVKNILSESLALVDLQKKNQSGLSFRVFEALGYSKKLITNNQDIVTYDFYNPNNIFVITEENYQIPKDFFEGKYVEIAPEILKKYSINYWISEVFEF</sequence>
<keyword evidence="2" id="KW-1185">Reference proteome</keyword>
<reference evidence="1 2" key="1">
    <citation type="submission" date="2024-04" db="EMBL/GenBank/DDBJ databases">
        <title>New Clade of Flavobacterium.</title>
        <authorList>
            <person name="Matos L."/>
            <person name="Proenca D.N."/>
            <person name="Fransisco R.M."/>
            <person name="Chung A.P."/>
            <person name="Maccario L."/>
            <person name="Sorensen S.J."/>
            <person name="Morais P.V."/>
        </authorList>
    </citation>
    <scope>NUCLEOTIDE SEQUENCE [LARGE SCALE GENOMIC DNA]</scope>
    <source>
        <strain evidence="1 2">FZUC8N2.13</strain>
    </source>
</reference>